<feature type="compositionally biased region" description="Basic residues" evidence="1">
    <location>
        <begin position="168"/>
        <end position="189"/>
    </location>
</feature>
<proteinExistence type="predicted"/>
<dbReference type="RefSeq" id="WP_089200662.1">
    <property type="nucleotide sequence ID" value="NZ_NHRJ02000008.1"/>
</dbReference>
<reference evidence="2" key="1">
    <citation type="submission" date="2018-06" db="EMBL/GenBank/DDBJ databases">
        <title>Paenibacillus xerothermodurans sp. nov. an extremely dry heat resistant spore forming bacterium isolated from the soil of Cape Canaveral, Florida.</title>
        <authorList>
            <person name="Seuylemezian A."/>
            <person name="Kaur N."/>
            <person name="Patil P."/>
            <person name="Patil P."/>
            <person name="Mayilraj S."/>
            <person name="Vaishampayan P."/>
        </authorList>
    </citation>
    <scope>NUCLEOTIDE SEQUENCE [LARGE SCALE GENOMIC DNA]</scope>
    <source>
        <strain evidence="2">ATCC 27380</strain>
    </source>
</reference>
<name>A0A2W1NMU7_PAEXE</name>
<evidence type="ECO:0000313" key="2">
    <source>
        <dbReference type="EMBL" id="PZE20293.1"/>
    </source>
</evidence>
<keyword evidence="3" id="KW-1185">Reference proteome</keyword>
<accession>A0A2W1NMU7</accession>
<dbReference type="AlphaFoldDB" id="A0A2W1NMU7"/>
<evidence type="ECO:0000313" key="3">
    <source>
        <dbReference type="Proteomes" id="UP000214746"/>
    </source>
</evidence>
<organism evidence="2 3">
    <name type="scientific">Paenibacillus xerothermodurans</name>
    <dbReference type="NCBI Taxonomy" id="1977292"/>
    <lineage>
        <taxon>Bacteria</taxon>
        <taxon>Bacillati</taxon>
        <taxon>Bacillota</taxon>
        <taxon>Bacilli</taxon>
        <taxon>Bacillales</taxon>
        <taxon>Paenibacillaceae</taxon>
        <taxon>Paenibacillus</taxon>
    </lineage>
</organism>
<dbReference type="Proteomes" id="UP000214746">
    <property type="component" value="Unassembled WGS sequence"/>
</dbReference>
<evidence type="ECO:0000256" key="1">
    <source>
        <dbReference type="SAM" id="MobiDB-lite"/>
    </source>
</evidence>
<dbReference type="EMBL" id="NHRJ02000008">
    <property type="protein sequence ID" value="PZE20293.1"/>
    <property type="molecule type" value="Genomic_DNA"/>
</dbReference>
<comment type="caution">
    <text evidence="2">The sequence shown here is derived from an EMBL/GenBank/DDBJ whole genome shotgun (WGS) entry which is preliminary data.</text>
</comment>
<gene>
    <name evidence="2" type="ORF">CBW46_014185</name>
</gene>
<feature type="region of interest" description="Disordered" evidence="1">
    <location>
        <begin position="157"/>
        <end position="189"/>
    </location>
</feature>
<protein>
    <submittedName>
        <fullName evidence="2">Uncharacterized protein</fullName>
    </submittedName>
</protein>
<sequence length="189" mass="19913">MSLRRPIIGNQNVTTRSFQQMPPPLPGGGAPASTYPGMDVGGYSNPYTPSTGYGQSYTPQVPSLQNGDGSLGALFGNNSPSSGWGNVIDIGAGGSTGAGSGSGSSLASKFSLLQIKQMIDKLGGVEGIVDTMTKVQRMVQSFQQVAPLVKLLMGSVGKKGRSEAIAAPRRRRRRRKRKGKSTRSRRVSR</sequence>
<dbReference type="OrthoDB" id="2680668at2"/>